<dbReference type="OrthoDB" id="9815315at2"/>
<dbReference type="InterPro" id="IPR010371">
    <property type="entry name" value="YBR137W-like"/>
</dbReference>
<dbReference type="Pfam" id="PF03928">
    <property type="entry name" value="HbpS-like"/>
    <property type="match status" value="1"/>
</dbReference>
<accession>A0A1H4PVM4</accession>
<keyword evidence="2" id="KW-1185">Reference proteome</keyword>
<dbReference type="RefSeq" id="WP_060927504.1">
    <property type="nucleotide sequence ID" value="NZ_FNSQ01000005.1"/>
</dbReference>
<dbReference type="Gene3D" id="3.30.450.150">
    <property type="entry name" value="Haem-degrading domain"/>
    <property type="match status" value="1"/>
</dbReference>
<dbReference type="PANTHER" id="PTHR28255:SF1">
    <property type="entry name" value="UPF0303 PROTEIN YBR137W"/>
    <property type="match status" value="1"/>
</dbReference>
<name>A0A1H4PVM4_9MICO</name>
<proteinExistence type="predicted"/>
<evidence type="ECO:0000313" key="1">
    <source>
        <dbReference type="EMBL" id="SEC11268.1"/>
    </source>
</evidence>
<dbReference type="PANTHER" id="PTHR28255">
    <property type="match status" value="1"/>
</dbReference>
<dbReference type="SUPFAM" id="SSF143744">
    <property type="entry name" value="GlcG-like"/>
    <property type="match status" value="1"/>
</dbReference>
<reference evidence="2" key="1">
    <citation type="submission" date="2016-10" db="EMBL/GenBank/DDBJ databases">
        <authorList>
            <person name="Varghese N."/>
            <person name="Submissions S."/>
        </authorList>
    </citation>
    <scope>NUCLEOTIDE SEQUENCE [LARGE SCALE GENOMIC DNA]</scope>
    <source>
        <strain evidence="2">DSM 16089</strain>
    </source>
</reference>
<organism evidence="1 2">
    <name type="scientific">Microbacterium hydrocarbonoxydans</name>
    <dbReference type="NCBI Taxonomy" id="273678"/>
    <lineage>
        <taxon>Bacteria</taxon>
        <taxon>Bacillati</taxon>
        <taxon>Actinomycetota</taxon>
        <taxon>Actinomycetes</taxon>
        <taxon>Micrococcales</taxon>
        <taxon>Microbacteriaceae</taxon>
        <taxon>Microbacterium</taxon>
    </lineage>
</organism>
<evidence type="ECO:0000313" key="2">
    <source>
        <dbReference type="Proteomes" id="UP000183750"/>
    </source>
</evidence>
<protein>
    <submittedName>
        <fullName evidence="1">Uncharacterized protein, UPF0303 family</fullName>
    </submittedName>
</protein>
<dbReference type="AlphaFoldDB" id="A0A1H4PVM4"/>
<dbReference type="Proteomes" id="UP000183750">
    <property type="component" value="Unassembled WGS sequence"/>
</dbReference>
<dbReference type="InterPro" id="IPR005624">
    <property type="entry name" value="PduO/GlcC-like"/>
</dbReference>
<dbReference type="PIRSF" id="PIRSF008757">
    <property type="entry name" value="UCP008757"/>
    <property type="match status" value="1"/>
</dbReference>
<dbReference type="EMBL" id="FNSQ01000005">
    <property type="protein sequence ID" value="SEC11268.1"/>
    <property type="molecule type" value="Genomic_DNA"/>
</dbReference>
<dbReference type="InterPro" id="IPR038084">
    <property type="entry name" value="PduO/GlcC-like_sf"/>
</dbReference>
<gene>
    <name evidence="1" type="ORF">SAMN04489807_2913</name>
</gene>
<sequence>MSDQTRLDQLEREHVELVLRRFDRKDAWDLGRGIAERALAASAPVAVDIRTAGGVLFHASLPGATADNDVWAAKKAATALRLETSTALLEERIAQGGRDMHEPGWLDRSTYAVAGGAVPIRVAGVGVVAVATVSGLPSADDHDLVVEGIRGLQLLAG</sequence>